<feature type="transmembrane region" description="Helical" evidence="8">
    <location>
        <begin position="229"/>
        <end position="247"/>
    </location>
</feature>
<dbReference type="PROSITE" id="PS50928">
    <property type="entry name" value="ABC_TM1"/>
    <property type="match status" value="1"/>
</dbReference>
<dbReference type="Proteomes" id="UP000000495">
    <property type="component" value="Chromosome"/>
</dbReference>
<dbReference type="InterPro" id="IPR051789">
    <property type="entry name" value="Bact_Polyamine_Transport"/>
</dbReference>
<evidence type="ECO:0000256" key="3">
    <source>
        <dbReference type="ARBA" id="ARBA00022448"/>
    </source>
</evidence>
<evidence type="ECO:0000256" key="4">
    <source>
        <dbReference type="ARBA" id="ARBA00022475"/>
    </source>
</evidence>
<feature type="domain" description="ABC transmembrane type-1" evidence="9">
    <location>
        <begin position="60"/>
        <end position="248"/>
    </location>
</feature>
<evidence type="ECO:0000313" key="11">
    <source>
        <dbReference type="Proteomes" id="UP000000495"/>
    </source>
</evidence>
<feature type="transmembrane region" description="Helical" evidence="8">
    <location>
        <begin position="200"/>
        <end position="222"/>
    </location>
</feature>
<accession>F8KXX8</accession>
<dbReference type="eggNOG" id="COG1177">
    <property type="taxonomic scope" value="Bacteria"/>
</dbReference>
<keyword evidence="5 8" id="KW-0812">Transmembrane</keyword>
<dbReference type="HOGENOM" id="CLU_016047_3_0_0"/>
<feature type="transmembrane region" description="Helical" evidence="8">
    <location>
        <begin position="64"/>
        <end position="86"/>
    </location>
</feature>
<dbReference type="STRING" id="765952.PUV_07590"/>
<proteinExistence type="inferred from homology"/>
<dbReference type="Gene3D" id="1.10.3720.10">
    <property type="entry name" value="MetI-like"/>
    <property type="match status" value="1"/>
</dbReference>
<feature type="transmembrane region" description="Helical" evidence="8">
    <location>
        <begin position="7"/>
        <end position="27"/>
    </location>
</feature>
<name>F8KXX8_PARAV</name>
<feature type="transmembrane region" description="Helical" evidence="8">
    <location>
        <begin position="126"/>
        <end position="148"/>
    </location>
</feature>
<evidence type="ECO:0000256" key="8">
    <source>
        <dbReference type="RuleBase" id="RU363032"/>
    </source>
</evidence>
<evidence type="ECO:0000256" key="1">
    <source>
        <dbReference type="ARBA" id="ARBA00004651"/>
    </source>
</evidence>
<dbReference type="CDD" id="cd06261">
    <property type="entry name" value="TM_PBP2"/>
    <property type="match status" value="1"/>
</dbReference>
<evidence type="ECO:0000256" key="7">
    <source>
        <dbReference type="ARBA" id="ARBA00023136"/>
    </source>
</evidence>
<dbReference type="SUPFAM" id="SSF161098">
    <property type="entry name" value="MetI-like"/>
    <property type="match status" value="1"/>
</dbReference>
<dbReference type="KEGG" id="puv:PUV_07590"/>
<evidence type="ECO:0000256" key="6">
    <source>
        <dbReference type="ARBA" id="ARBA00022989"/>
    </source>
</evidence>
<evidence type="ECO:0000256" key="2">
    <source>
        <dbReference type="ARBA" id="ARBA00007069"/>
    </source>
</evidence>
<comment type="similarity">
    <text evidence="2">Belongs to the binding-protein-dependent transport system permease family. CysTW subfamily.</text>
</comment>
<organism evidence="10 11">
    <name type="scientific">Parachlamydia acanthamoebae (strain UV7)</name>
    <dbReference type="NCBI Taxonomy" id="765952"/>
    <lineage>
        <taxon>Bacteria</taxon>
        <taxon>Pseudomonadati</taxon>
        <taxon>Chlamydiota</taxon>
        <taxon>Chlamydiia</taxon>
        <taxon>Parachlamydiales</taxon>
        <taxon>Parachlamydiaceae</taxon>
        <taxon>Parachlamydia</taxon>
    </lineage>
</organism>
<dbReference type="PANTHER" id="PTHR43848">
    <property type="entry name" value="PUTRESCINE TRANSPORT SYSTEM PERMEASE PROTEIN POTI"/>
    <property type="match status" value="1"/>
</dbReference>
<reference key="1">
    <citation type="journal article" date="2011" name="Mol. Biol. Evol.">
        <title>Unity in variety -- the pan-genome of the Chlamydiae.</title>
        <authorList>
            <person name="Collingro A."/>
            <person name="Tischler P."/>
            <person name="Weinmaier T."/>
            <person name="Penz T."/>
            <person name="Heinz E."/>
            <person name="Brunham R.C."/>
            <person name="Read T.D."/>
            <person name="Bavoil P.M."/>
            <person name="Sachse K."/>
            <person name="Kahane S."/>
            <person name="Friedman M.G."/>
            <person name="Rattei T."/>
            <person name="Myers G.S.A."/>
            <person name="Horn M."/>
        </authorList>
    </citation>
    <scope>NUCLEOTIDE SEQUENCE</scope>
    <source>
        <strain>UV7</strain>
    </source>
</reference>
<evidence type="ECO:0000256" key="5">
    <source>
        <dbReference type="ARBA" id="ARBA00022692"/>
    </source>
</evidence>
<gene>
    <name evidence="10" type="primary">potC</name>
    <name evidence="10" type="ordered locus">PUV_07590</name>
</gene>
<reference evidence="10 11" key="2">
    <citation type="journal article" date="2011" name="Mol. Biol. Evol.">
        <title>Unity in variety--the pan-genome of the Chlamydiae.</title>
        <authorList>
            <person name="Collingro A."/>
            <person name="Tischler P."/>
            <person name="Weinmaier T."/>
            <person name="Penz T."/>
            <person name="Heinz E."/>
            <person name="Brunham R.C."/>
            <person name="Read T.D."/>
            <person name="Bavoil P.M."/>
            <person name="Sachse K."/>
            <person name="Kahane S."/>
            <person name="Friedman M.G."/>
            <person name="Rattei T."/>
            <person name="Myers G.S."/>
            <person name="Horn M."/>
        </authorList>
    </citation>
    <scope>NUCLEOTIDE SEQUENCE [LARGE SCALE GENOMIC DNA]</scope>
    <source>
        <strain evidence="11">UV7</strain>
    </source>
</reference>
<dbReference type="OrthoDB" id="9782004at2"/>
<feature type="transmembrane region" description="Helical" evidence="8">
    <location>
        <begin position="176"/>
        <end position="194"/>
    </location>
</feature>
<evidence type="ECO:0000259" key="9">
    <source>
        <dbReference type="PROSITE" id="PS50928"/>
    </source>
</evidence>
<sequence>MKRSRVPLIATILVLLFLYLPIVILMVNSFNESRFGGVWTGFSLKWYEKLFHERAIWNAVQNSLIVGLSATIISTVMGTAAAFGLYRYKSRIQQIQYALIYSPLVIPDILMGMSLLLFFVMSKIPLSLFTIFVAHTTFCISYVTMVVWSKLQNFDFAVIEAAQDLGAGWGTIARRILAPLLAPGIISGALLAFTMSLDDYIVSSFVAGPGSTTLPIYVYGMIKFGSTPLINALSTILLVVTFALAWITQHLTKGETI</sequence>
<dbReference type="InterPro" id="IPR000515">
    <property type="entry name" value="MetI-like"/>
</dbReference>
<keyword evidence="7 8" id="KW-0472">Membrane</keyword>
<keyword evidence="6 8" id="KW-1133">Transmembrane helix</keyword>
<comment type="subcellular location">
    <subcellularLocation>
        <location evidence="1 8">Cell membrane</location>
        <topology evidence="1 8">Multi-pass membrane protein</topology>
    </subcellularLocation>
</comment>
<dbReference type="GO" id="GO:0055085">
    <property type="term" value="P:transmembrane transport"/>
    <property type="evidence" value="ECO:0007669"/>
    <property type="project" value="InterPro"/>
</dbReference>
<feature type="transmembrane region" description="Helical" evidence="8">
    <location>
        <begin position="98"/>
        <end position="120"/>
    </location>
</feature>
<dbReference type="EMBL" id="FR872580">
    <property type="protein sequence ID" value="CCB85709.1"/>
    <property type="molecule type" value="Genomic_DNA"/>
</dbReference>
<protein>
    <submittedName>
        <fullName evidence="10">Spermidine/putrescine transport system permease protein potC</fullName>
    </submittedName>
</protein>
<keyword evidence="3 8" id="KW-0813">Transport</keyword>
<dbReference type="InterPro" id="IPR035906">
    <property type="entry name" value="MetI-like_sf"/>
</dbReference>
<dbReference type="AlphaFoldDB" id="F8KXX8"/>
<evidence type="ECO:0000313" key="10">
    <source>
        <dbReference type="EMBL" id="CCB85709.1"/>
    </source>
</evidence>
<keyword evidence="4" id="KW-1003">Cell membrane</keyword>
<dbReference type="GO" id="GO:0005886">
    <property type="term" value="C:plasma membrane"/>
    <property type="evidence" value="ECO:0007669"/>
    <property type="project" value="UniProtKB-SubCell"/>
</dbReference>
<dbReference type="RefSeq" id="WP_006342294.1">
    <property type="nucleotide sequence ID" value="NC_015702.1"/>
</dbReference>
<dbReference type="Pfam" id="PF00528">
    <property type="entry name" value="BPD_transp_1"/>
    <property type="match status" value="1"/>
</dbReference>
<keyword evidence="11" id="KW-1185">Reference proteome</keyword>
<dbReference type="PANTHER" id="PTHR43848:SF2">
    <property type="entry name" value="PUTRESCINE TRANSPORT SYSTEM PERMEASE PROTEIN POTI"/>
    <property type="match status" value="1"/>
</dbReference>